<dbReference type="AlphaFoldDB" id="A0A6M0H848"/>
<reference evidence="6 7" key="1">
    <citation type="submission" date="2020-02" db="EMBL/GenBank/DDBJ databases">
        <title>Genome assembly of a novel Clostridium senegalense strain.</title>
        <authorList>
            <person name="Gupta T.B."/>
            <person name="Jauregui R."/>
            <person name="Maclean P."/>
            <person name="Nawarathana A."/>
            <person name="Brightwell G."/>
        </authorList>
    </citation>
    <scope>NUCLEOTIDE SEQUENCE [LARGE SCALE GENOMIC DNA]</scope>
    <source>
        <strain evidence="6 7">AGRFS4</strain>
    </source>
</reference>
<keyword evidence="2 5" id="KW-0812">Transmembrane</keyword>
<proteinExistence type="predicted"/>
<evidence type="ECO:0000256" key="5">
    <source>
        <dbReference type="SAM" id="Phobius"/>
    </source>
</evidence>
<dbReference type="CDD" id="cd16914">
    <property type="entry name" value="EcfT"/>
    <property type="match status" value="1"/>
</dbReference>
<feature type="transmembrane region" description="Helical" evidence="5">
    <location>
        <begin position="64"/>
        <end position="83"/>
    </location>
</feature>
<keyword evidence="4 5" id="KW-0472">Membrane</keyword>
<protein>
    <submittedName>
        <fullName evidence="6">Cobalt ABC transporter permease</fullName>
    </submittedName>
</protein>
<dbReference type="GO" id="GO:0006824">
    <property type="term" value="P:cobalt ion transport"/>
    <property type="evidence" value="ECO:0007669"/>
    <property type="project" value="TreeGrafter"/>
</dbReference>
<comment type="caution">
    <text evidence="6">The sequence shown here is derived from an EMBL/GenBank/DDBJ whole genome shotgun (WGS) entry which is preliminary data.</text>
</comment>
<comment type="subcellular location">
    <subcellularLocation>
        <location evidence="1">Membrane</location>
        <topology evidence="1">Multi-pass membrane protein</topology>
    </subcellularLocation>
</comment>
<name>A0A6M0H848_9CLOT</name>
<evidence type="ECO:0000256" key="1">
    <source>
        <dbReference type="ARBA" id="ARBA00004141"/>
    </source>
</evidence>
<gene>
    <name evidence="6" type="ORF">G3M99_15520</name>
</gene>
<dbReference type="RefSeq" id="WP_061994550.1">
    <property type="nucleotide sequence ID" value="NZ_JAAGPU010000037.1"/>
</dbReference>
<evidence type="ECO:0000313" key="6">
    <source>
        <dbReference type="EMBL" id="NEU06233.1"/>
    </source>
</evidence>
<dbReference type="Proteomes" id="UP000481872">
    <property type="component" value="Unassembled WGS sequence"/>
</dbReference>
<dbReference type="PANTHER" id="PTHR43723">
    <property type="entry name" value="COBALT TRANSPORT PROTEIN CBIQ"/>
    <property type="match status" value="1"/>
</dbReference>
<keyword evidence="7" id="KW-1185">Reference proteome</keyword>
<dbReference type="GO" id="GO:0043190">
    <property type="term" value="C:ATP-binding cassette (ABC) transporter complex"/>
    <property type="evidence" value="ECO:0007669"/>
    <property type="project" value="TreeGrafter"/>
</dbReference>
<feature type="transmembrane region" description="Helical" evidence="5">
    <location>
        <begin position="210"/>
        <end position="228"/>
    </location>
</feature>
<accession>A0A6M0H848</accession>
<dbReference type="InterPro" id="IPR003339">
    <property type="entry name" value="ABC/ECF_trnsptr_transmembrane"/>
</dbReference>
<dbReference type="EMBL" id="JAAGPU010000037">
    <property type="protein sequence ID" value="NEU06233.1"/>
    <property type="molecule type" value="Genomic_DNA"/>
</dbReference>
<dbReference type="Pfam" id="PF02361">
    <property type="entry name" value="CbiQ"/>
    <property type="match status" value="1"/>
</dbReference>
<dbReference type="InterPro" id="IPR052770">
    <property type="entry name" value="Cobalt_transport_CbiQ"/>
</dbReference>
<evidence type="ECO:0000256" key="3">
    <source>
        <dbReference type="ARBA" id="ARBA00022989"/>
    </source>
</evidence>
<evidence type="ECO:0000256" key="4">
    <source>
        <dbReference type="ARBA" id="ARBA00023136"/>
    </source>
</evidence>
<dbReference type="PANTHER" id="PTHR43723:SF1">
    <property type="entry name" value="COBALT TRANSPORT PROTEIN CBIQ"/>
    <property type="match status" value="1"/>
</dbReference>
<organism evidence="6 7">
    <name type="scientific">Clostridium senegalense</name>
    <dbReference type="NCBI Taxonomy" id="1465809"/>
    <lineage>
        <taxon>Bacteria</taxon>
        <taxon>Bacillati</taxon>
        <taxon>Bacillota</taxon>
        <taxon>Clostridia</taxon>
        <taxon>Eubacteriales</taxon>
        <taxon>Clostridiaceae</taxon>
        <taxon>Clostridium</taxon>
    </lineage>
</organism>
<keyword evidence="3 5" id="KW-1133">Transmembrane helix</keyword>
<sequence length="231" mass="26569">MLKTIIAYSKISKESHRHPLEKLCLCIFPMIILGFVHKPLPLILNIFIFLILHIKANNPKDIVLKFNIGILSFSLLSSITLLFVYNFNYILVIILKGVSGGMCISYLTLTTPLDHILSLVSKITPLQDICDIAKSMELYILLINDEASNIYNAMSCRHGFHSFKSKIKNMSKLAGLLFLNTLKRWPEIQDGLYNRCYSGRHYYAQCTSKLSYKFMFMMFMYNSILLALCFI</sequence>
<evidence type="ECO:0000256" key="2">
    <source>
        <dbReference type="ARBA" id="ARBA00022692"/>
    </source>
</evidence>
<feature type="transmembrane region" description="Helical" evidence="5">
    <location>
        <begin position="27"/>
        <end position="52"/>
    </location>
</feature>
<evidence type="ECO:0000313" key="7">
    <source>
        <dbReference type="Proteomes" id="UP000481872"/>
    </source>
</evidence>